<keyword evidence="1" id="KW-1133">Transmembrane helix</keyword>
<feature type="transmembrane region" description="Helical" evidence="1">
    <location>
        <begin position="73"/>
        <end position="91"/>
    </location>
</feature>
<sequence length="132" mass="14841">MKKLTYKQISMLLYGIALITPMFFGTWTLGVFGLIMGWLGIFALEPFVAIPWFANFLYFGNLIFNKLNLKTKIGISVLTIIFALFVIGLRELPENEGGRNSDIVVGIGFFIWISSFVVLLIGQLKEKNKNVG</sequence>
<evidence type="ECO:0000256" key="1">
    <source>
        <dbReference type="SAM" id="Phobius"/>
    </source>
</evidence>
<dbReference type="RefSeq" id="WP_237609195.1">
    <property type="nucleotide sequence ID" value="NZ_JAIRBB010000022.1"/>
</dbReference>
<organism evidence="2 3">
    <name type="scientific">Aequorivita xiaoshiensis</name>
    <dbReference type="NCBI Taxonomy" id="2874476"/>
    <lineage>
        <taxon>Bacteria</taxon>
        <taxon>Pseudomonadati</taxon>
        <taxon>Bacteroidota</taxon>
        <taxon>Flavobacteriia</taxon>
        <taxon>Flavobacteriales</taxon>
        <taxon>Flavobacteriaceae</taxon>
        <taxon>Aequorivita</taxon>
    </lineage>
</organism>
<reference evidence="2" key="1">
    <citation type="submission" date="2021-09" db="EMBL/GenBank/DDBJ databases">
        <title>Genome of Aequorivita sp. strain F64183.</title>
        <authorList>
            <person name="Wang Y."/>
        </authorList>
    </citation>
    <scope>NUCLEOTIDE SEQUENCE</scope>
    <source>
        <strain evidence="2">F64183</strain>
    </source>
</reference>
<comment type="caution">
    <text evidence="2">The sequence shown here is derived from an EMBL/GenBank/DDBJ whole genome shotgun (WGS) entry which is preliminary data.</text>
</comment>
<keyword evidence="1" id="KW-0472">Membrane</keyword>
<evidence type="ECO:0000313" key="3">
    <source>
        <dbReference type="Proteomes" id="UP001139462"/>
    </source>
</evidence>
<dbReference type="EMBL" id="JAIRBB010000022">
    <property type="protein sequence ID" value="MCG2432127.1"/>
    <property type="molecule type" value="Genomic_DNA"/>
</dbReference>
<evidence type="ECO:0000313" key="2">
    <source>
        <dbReference type="EMBL" id="MCG2432127.1"/>
    </source>
</evidence>
<keyword evidence="3" id="KW-1185">Reference proteome</keyword>
<accession>A0A9X1R5J0</accession>
<name>A0A9X1R5J0_9FLAO</name>
<protein>
    <submittedName>
        <fullName evidence="2">Uncharacterized protein</fullName>
    </submittedName>
</protein>
<proteinExistence type="predicted"/>
<gene>
    <name evidence="2" type="ORF">K8344_13450</name>
</gene>
<dbReference type="Proteomes" id="UP001139462">
    <property type="component" value="Unassembled WGS sequence"/>
</dbReference>
<feature type="transmembrane region" description="Helical" evidence="1">
    <location>
        <begin position="12"/>
        <end position="41"/>
    </location>
</feature>
<keyword evidence="1" id="KW-0812">Transmembrane</keyword>
<feature type="transmembrane region" description="Helical" evidence="1">
    <location>
        <begin position="47"/>
        <end position="64"/>
    </location>
</feature>
<dbReference type="AlphaFoldDB" id="A0A9X1R5J0"/>
<feature type="transmembrane region" description="Helical" evidence="1">
    <location>
        <begin position="103"/>
        <end position="122"/>
    </location>
</feature>